<dbReference type="Proteomes" id="UP000199482">
    <property type="component" value="Chromosome I"/>
</dbReference>
<dbReference type="Gene3D" id="3.30.450.20">
    <property type="entry name" value="PAS domain"/>
    <property type="match status" value="1"/>
</dbReference>
<evidence type="ECO:0000313" key="4">
    <source>
        <dbReference type="Proteomes" id="UP000893823"/>
    </source>
</evidence>
<evidence type="ECO:0000313" key="1">
    <source>
        <dbReference type="EMBL" id="MCP2366983.1"/>
    </source>
</evidence>
<sequence length="262" mass="27847">MTLVDTSTGIAQRIAATIDPVFAVIEEWRTRVEQALEADDDPRAASFDPLVADLVAGELERPGTLITGAGFVAAPGFLPDAPWHLAWWLSGASPFRVEQTGGGLRRLDAVSDPDAEAFRDYTTLEWWRVPARTGRRHLTGPYVDYLCTDDYTVTITTPVVVDGEMAGLVGADVYVARLEQALLPVLRAADRTCTIVNASGRIVASTDTHRATGALLRLDGLADALAPLREAEAEGRATDAAPLPGGADVVPCGDTSLALVVE</sequence>
<reference evidence="1" key="3">
    <citation type="submission" date="2022-06" db="EMBL/GenBank/DDBJ databases">
        <title>Genomic Encyclopedia of Type Strains, Phase III (KMG-III): the genomes of soil and plant-associated and newly described type strains.</title>
        <authorList>
            <person name="Whitman W."/>
        </authorList>
    </citation>
    <scope>NUCLEOTIDE SEQUENCE</scope>
    <source>
        <strain evidence="1">CPCC 202695</strain>
    </source>
</reference>
<gene>
    <name evidence="1" type="ORF">BCL57_001137</name>
    <name evidence="2" type="ORF">SAMN04489721_3062</name>
</gene>
<reference evidence="2" key="2">
    <citation type="submission" date="2016-10" db="EMBL/GenBank/DDBJ databases">
        <authorList>
            <person name="de Groot N.N."/>
        </authorList>
    </citation>
    <scope>NUCLEOTIDE SEQUENCE [LARGE SCALE GENOMIC DNA]</scope>
    <source>
        <strain evidence="2">CPCC 202695</strain>
    </source>
</reference>
<dbReference type="Proteomes" id="UP000893823">
    <property type="component" value="Unassembled WGS sequence"/>
</dbReference>
<organism evidence="2 3">
    <name type="scientific">Agromyces flavus</name>
    <dbReference type="NCBI Taxonomy" id="589382"/>
    <lineage>
        <taxon>Bacteria</taxon>
        <taxon>Bacillati</taxon>
        <taxon>Actinomycetota</taxon>
        <taxon>Actinomycetes</taxon>
        <taxon>Micrococcales</taxon>
        <taxon>Microbacteriaceae</taxon>
        <taxon>Agromyces</taxon>
    </lineage>
</organism>
<dbReference type="STRING" id="589382.SAMN04489721_3062"/>
<dbReference type="OrthoDB" id="8687362at2"/>
<reference evidence="3" key="1">
    <citation type="submission" date="2016-10" db="EMBL/GenBank/DDBJ databases">
        <authorList>
            <person name="Varghese N."/>
            <person name="Submissions S."/>
        </authorList>
    </citation>
    <scope>NUCLEOTIDE SEQUENCE [LARGE SCALE GENOMIC DNA]</scope>
    <source>
        <strain evidence="3">CPCC 202695</strain>
    </source>
</reference>
<dbReference type="EMBL" id="LT629755">
    <property type="protein sequence ID" value="SDT30309.1"/>
    <property type="molecule type" value="Genomic_DNA"/>
</dbReference>
<name>A0A1H1Z9N1_9MICO</name>
<evidence type="ECO:0000313" key="3">
    <source>
        <dbReference type="Proteomes" id="UP000199482"/>
    </source>
</evidence>
<evidence type="ECO:0000313" key="2">
    <source>
        <dbReference type="EMBL" id="SDT30309.1"/>
    </source>
</evidence>
<dbReference type="Pfam" id="PF22673">
    <property type="entry name" value="MCP-like_PDC_1"/>
    <property type="match status" value="1"/>
</dbReference>
<protein>
    <recommendedName>
        <fullName evidence="5">Cache domain-containing protein</fullName>
    </recommendedName>
</protein>
<keyword evidence="4" id="KW-1185">Reference proteome</keyword>
<proteinExistence type="predicted"/>
<dbReference type="EMBL" id="SODL02000002">
    <property type="protein sequence ID" value="MCP2366983.1"/>
    <property type="molecule type" value="Genomic_DNA"/>
</dbReference>
<evidence type="ECO:0008006" key="5">
    <source>
        <dbReference type="Google" id="ProtNLM"/>
    </source>
</evidence>
<dbReference type="AlphaFoldDB" id="A0A1H1Z9N1"/>
<dbReference type="RefSeq" id="WP_092674273.1">
    <property type="nucleotide sequence ID" value="NZ_BMDN01000002.1"/>
</dbReference>
<accession>A0A1H1Z9N1</accession>